<dbReference type="EMBL" id="JACTNZ010000003">
    <property type="protein sequence ID" value="KAG5557723.1"/>
    <property type="molecule type" value="Genomic_DNA"/>
</dbReference>
<name>A0AAV6KY69_9ERIC</name>
<organism evidence="2 3">
    <name type="scientific">Rhododendron griersonianum</name>
    <dbReference type="NCBI Taxonomy" id="479676"/>
    <lineage>
        <taxon>Eukaryota</taxon>
        <taxon>Viridiplantae</taxon>
        <taxon>Streptophyta</taxon>
        <taxon>Embryophyta</taxon>
        <taxon>Tracheophyta</taxon>
        <taxon>Spermatophyta</taxon>
        <taxon>Magnoliopsida</taxon>
        <taxon>eudicotyledons</taxon>
        <taxon>Gunneridae</taxon>
        <taxon>Pentapetalae</taxon>
        <taxon>asterids</taxon>
        <taxon>Ericales</taxon>
        <taxon>Ericaceae</taxon>
        <taxon>Ericoideae</taxon>
        <taxon>Rhodoreae</taxon>
        <taxon>Rhododendron</taxon>
    </lineage>
</organism>
<protein>
    <submittedName>
        <fullName evidence="2">Uncharacterized protein</fullName>
    </submittedName>
</protein>
<reference evidence="2" key="1">
    <citation type="submission" date="2020-08" db="EMBL/GenBank/DDBJ databases">
        <title>Plant Genome Project.</title>
        <authorList>
            <person name="Zhang R.-G."/>
        </authorList>
    </citation>
    <scope>NUCLEOTIDE SEQUENCE</scope>
    <source>
        <strain evidence="2">WSP0</strain>
        <tissue evidence="2">Leaf</tissue>
    </source>
</reference>
<accession>A0AAV6KY69</accession>
<evidence type="ECO:0000313" key="3">
    <source>
        <dbReference type="Proteomes" id="UP000823749"/>
    </source>
</evidence>
<evidence type="ECO:0000313" key="2">
    <source>
        <dbReference type="EMBL" id="KAG5557723.1"/>
    </source>
</evidence>
<evidence type="ECO:0000256" key="1">
    <source>
        <dbReference type="SAM" id="MobiDB-lite"/>
    </source>
</evidence>
<feature type="region of interest" description="Disordered" evidence="1">
    <location>
        <begin position="1"/>
        <end position="21"/>
    </location>
</feature>
<dbReference type="AlphaFoldDB" id="A0AAV6KY69"/>
<gene>
    <name evidence="2" type="ORF">RHGRI_007841</name>
</gene>
<sequence length="302" mass="31627">MPEVSALGALSPKNSSPARKLQEVFQQAGNRLELEGRISSLVRSLEAEMKNSGVLVDCSELKSQLNRLKEHHDQTGFQSSVPDACGKGKRDANSADLVLGKSSSSQPAIEDSNGIPSVLADLPNSVELQPNSTSEAMGTVVHALSNLDKGGQRAACEQSIQGQVDATTGSDSDVELLEVLERVVSSNQVSENLVHLKPPASLEVGSGVTPLGILGLHPLEVEGVSVQAGIKPPEPPDLLGVLRHSCCCYPVVAACSALLLRLHSARILLPGPASAFCFHVAAVSKFTGGSCIGCCGWYLHPE</sequence>
<feature type="region of interest" description="Disordered" evidence="1">
    <location>
        <begin position="71"/>
        <end position="92"/>
    </location>
</feature>
<proteinExistence type="predicted"/>
<keyword evidence="3" id="KW-1185">Reference proteome</keyword>
<comment type="caution">
    <text evidence="2">The sequence shown here is derived from an EMBL/GenBank/DDBJ whole genome shotgun (WGS) entry which is preliminary data.</text>
</comment>
<dbReference type="Proteomes" id="UP000823749">
    <property type="component" value="Chromosome 3"/>
</dbReference>